<protein>
    <submittedName>
        <fullName evidence="1">Uncharacterized protein</fullName>
    </submittedName>
</protein>
<gene>
    <name evidence="1" type="ORF">F4820DRAFT_112476</name>
</gene>
<accession>A0ACB9Z9S6</accession>
<evidence type="ECO:0000313" key="1">
    <source>
        <dbReference type="EMBL" id="KAI4868540.1"/>
    </source>
</evidence>
<evidence type="ECO:0000313" key="2">
    <source>
        <dbReference type="Proteomes" id="UP001497700"/>
    </source>
</evidence>
<keyword evidence="2" id="KW-1185">Reference proteome</keyword>
<sequence>MPHIGVAMERSLQEGSLKDAFVGLLARSAVAALGKRQSIGGIENGISDAKTAFSSWDNCMKANFCKWPVIAVIIIGGLIILSIVWCIVRCACCGVSCCCECCYCLKCCGECCGCCDPPRGKRHKYLDDPFIPPNHDQNQAYRSQAPMTPGLSPIPAPVSAPASSTPQYAIFDDSSKKDADSLPAMPSWEGAKSQKVLVEDEPVEMEPLKKPENSPNTALNAANVPHSTPSPVSPGGASPYGAPPGQGGANGYMAAARADTDPYATNEQGYDQQYNYNGYGQTSQDNVNQGYGMAAGAMGRRTPHNGYDNNYNNGYGRGGMDQGYPQSRTPRPYNDEYGRSGTPGSYGAPPSYRTAPSSNNGYSNPSRMASPGPQAGYGGYNNNNARRSPGPQIGFEYPPRSQTQTPGGSSYNRQYPPNPQRQYSNESTRPLVRPPPERQYSEASGPVSPIQNTAGFDFSSGYSRPNTAGGGGGGGSGNQTTANGGTAYPGYRAYRPQGGAQQQQQQQQDNWNGV</sequence>
<name>A0ACB9Z9S6_9PEZI</name>
<dbReference type="Proteomes" id="UP001497700">
    <property type="component" value="Unassembled WGS sequence"/>
</dbReference>
<organism evidence="1 2">
    <name type="scientific">Hypoxylon rubiginosum</name>
    <dbReference type="NCBI Taxonomy" id="110542"/>
    <lineage>
        <taxon>Eukaryota</taxon>
        <taxon>Fungi</taxon>
        <taxon>Dikarya</taxon>
        <taxon>Ascomycota</taxon>
        <taxon>Pezizomycotina</taxon>
        <taxon>Sordariomycetes</taxon>
        <taxon>Xylariomycetidae</taxon>
        <taxon>Xylariales</taxon>
        <taxon>Hypoxylaceae</taxon>
        <taxon>Hypoxylon</taxon>
    </lineage>
</organism>
<proteinExistence type="predicted"/>
<reference evidence="1 2" key="1">
    <citation type="journal article" date="2022" name="New Phytol.">
        <title>Ecological generalism drives hyperdiversity of secondary metabolite gene clusters in xylarialean endophytes.</title>
        <authorList>
            <person name="Franco M.E.E."/>
            <person name="Wisecaver J.H."/>
            <person name="Arnold A.E."/>
            <person name="Ju Y.M."/>
            <person name="Slot J.C."/>
            <person name="Ahrendt S."/>
            <person name="Moore L.P."/>
            <person name="Eastman K.E."/>
            <person name="Scott K."/>
            <person name="Konkel Z."/>
            <person name="Mondo S.J."/>
            <person name="Kuo A."/>
            <person name="Hayes R.D."/>
            <person name="Haridas S."/>
            <person name="Andreopoulos B."/>
            <person name="Riley R."/>
            <person name="LaButti K."/>
            <person name="Pangilinan J."/>
            <person name="Lipzen A."/>
            <person name="Amirebrahimi M."/>
            <person name="Yan J."/>
            <person name="Adam C."/>
            <person name="Keymanesh K."/>
            <person name="Ng V."/>
            <person name="Louie K."/>
            <person name="Northen T."/>
            <person name="Drula E."/>
            <person name="Henrissat B."/>
            <person name="Hsieh H.M."/>
            <person name="Youens-Clark K."/>
            <person name="Lutzoni F."/>
            <person name="Miadlikowska J."/>
            <person name="Eastwood D.C."/>
            <person name="Hamelin R.C."/>
            <person name="Grigoriev I.V."/>
            <person name="U'Ren J.M."/>
        </authorList>
    </citation>
    <scope>NUCLEOTIDE SEQUENCE [LARGE SCALE GENOMIC DNA]</scope>
    <source>
        <strain evidence="1 2">CBS 119005</strain>
    </source>
</reference>
<comment type="caution">
    <text evidence="1">The sequence shown here is derived from an EMBL/GenBank/DDBJ whole genome shotgun (WGS) entry which is preliminary data.</text>
</comment>
<dbReference type="EMBL" id="MU393437">
    <property type="protein sequence ID" value="KAI4868540.1"/>
    <property type="molecule type" value="Genomic_DNA"/>
</dbReference>